<accession>A0A5B0QRT3</accession>
<evidence type="ECO:0008006" key="4">
    <source>
        <dbReference type="Google" id="ProtNLM"/>
    </source>
</evidence>
<organism evidence="2 3">
    <name type="scientific">Puccinia graminis f. sp. tritici</name>
    <dbReference type="NCBI Taxonomy" id="56615"/>
    <lineage>
        <taxon>Eukaryota</taxon>
        <taxon>Fungi</taxon>
        <taxon>Dikarya</taxon>
        <taxon>Basidiomycota</taxon>
        <taxon>Pucciniomycotina</taxon>
        <taxon>Pucciniomycetes</taxon>
        <taxon>Pucciniales</taxon>
        <taxon>Pucciniaceae</taxon>
        <taxon>Puccinia</taxon>
    </lineage>
</organism>
<dbReference type="Proteomes" id="UP000325313">
    <property type="component" value="Unassembled WGS sequence"/>
</dbReference>
<comment type="caution">
    <text evidence="2">The sequence shown here is derived from an EMBL/GenBank/DDBJ whole genome shotgun (WGS) entry which is preliminary data.</text>
</comment>
<dbReference type="AlphaFoldDB" id="A0A5B0QRT3"/>
<name>A0A5B0QRT3_PUCGR</name>
<evidence type="ECO:0000313" key="3">
    <source>
        <dbReference type="Proteomes" id="UP000325313"/>
    </source>
</evidence>
<reference evidence="2 3" key="1">
    <citation type="submission" date="2019-05" db="EMBL/GenBank/DDBJ databases">
        <title>Emergence of the Ug99 lineage of the wheat stem rust pathogen through somatic hybridization.</title>
        <authorList>
            <person name="Li F."/>
            <person name="Upadhyaya N.M."/>
            <person name="Sperschneider J."/>
            <person name="Matny O."/>
            <person name="Nguyen-Phuc H."/>
            <person name="Mago R."/>
            <person name="Raley C."/>
            <person name="Miller M.E."/>
            <person name="Silverstein K.A.T."/>
            <person name="Henningsen E."/>
            <person name="Hirsch C.D."/>
            <person name="Visser B."/>
            <person name="Pretorius Z.A."/>
            <person name="Steffenson B.J."/>
            <person name="Schwessinger B."/>
            <person name="Dodds P.N."/>
            <person name="Figueroa M."/>
        </authorList>
    </citation>
    <scope>NUCLEOTIDE SEQUENCE [LARGE SCALE GENOMIC DNA]</scope>
    <source>
        <strain evidence="2 3">Ug99</strain>
    </source>
</reference>
<evidence type="ECO:0000256" key="1">
    <source>
        <dbReference type="SAM" id="MobiDB-lite"/>
    </source>
</evidence>
<gene>
    <name evidence="2" type="ORF">PGTUg99_015270</name>
</gene>
<feature type="compositionally biased region" description="Polar residues" evidence="1">
    <location>
        <begin position="76"/>
        <end position="87"/>
    </location>
</feature>
<feature type="compositionally biased region" description="Polar residues" evidence="1">
    <location>
        <begin position="97"/>
        <end position="117"/>
    </location>
</feature>
<evidence type="ECO:0000313" key="2">
    <source>
        <dbReference type="EMBL" id="KAA1115625.1"/>
    </source>
</evidence>
<sequence>MTTQSAQQDLLPETDPNLIIRASNAEKWKAKLIAEREARIATAKANAEACKSQGNPASSKPSPPPKTESSPPSSKAMSTPLPSSSKLGETAKEGGKASTTNPTAKTETISSTGPTTLTYNNVPLDQFMRFVMKNQHQSLLSAEADCVAASEQINILEQAVLKMSTAAGQLSQATTPGPGRVDLQKFRLSDGPVFRGPFGKIKPFLKWIRGIQIFFSTKEVTHAEDKVRIVGSLIEETNLLAFYHNGLETYIGGTWKEFKTALFDFALPPRWRTNLKEQIQHLQMLDSESFLAYRGITDLELAQFVTFGTAGALRGKIDDFKLLERVSFVYATFEKKASGYHKNLKVHQATKDLPVPPIGHVQQTKHLTKDKFIWRIHAYLDSQGLCHFCKKACGSNPGTCPGPLDRSIVPIPPSFVAPPKPLDYKRPKPRNGSQSQAGKPTHPPAGRPPTKVAAVAALAEDKMYAALDKAAVSAIQVLDDELELARTEKTLEAAINKEARVAAVQVSEENFFPELDRAAVDALEELDQHLATLRGNGSGEILADEARLLANSPPLPEL</sequence>
<dbReference type="EMBL" id="VDEP01000272">
    <property type="protein sequence ID" value="KAA1115625.1"/>
    <property type="molecule type" value="Genomic_DNA"/>
</dbReference>
<proteinExistence type="predicted"/>
<protein>
    <recommendedName>
        <fullName evidence="4">Retrotransposon gag domain-containing protein</fullName>
    </recommendedName>
</protein>
<feature type="region of interest" description="Disordered" evidence="1">
    <location>
        <begin position="42"/>
        <end position="117"/>
    </location>
</feature>
<feature type="region of interest" description="Disordered" evidence="1">
    <location>
        <begin position="419"/>
        <end position="449"/>
    </location>
</feature>